<accession>A0AAU9W6Z5</accession>
<gene>
    <name evidence="2" type="ORF">PMEA_00033775</name>
</gene>
<evidence type="ECO:0000256" key="1">
    <source>
        <dbReference type="SAM" id="Phobius"/>
    </source>
</evidence>
<organism evidence="2 3">
    <name type="scientific">Pocillopora meandrina</name>
    <dbReference type="NCBI Taxonomy" id="46732"/>
    <lineage>
        <taxon>Eukaryota</taxon>
        <taxon>Metazoa</taxon>
        <taxon>Cnidaria</taxon>
        <taxon>Anthozoa</taxon>
        <taxon>Hexacorallia</taxon>
        <taxon>Scleractinia</taxon>
        <taxon>Astrocoeniina</taxon>
        <taxon>Pocilloporidae</taxon>
        <taxon>Pocillopora</taxon>
    </lineage>
</organism>
<comment type="caution">
    <text evidence="2">The sequence shown here is derived from an EMBL/GenBank/DDBJ whole genome shotgun (WGS) entry which is preliminary data.</text>
</comment>
<dbReference type="EMBL" id="CALNXJ010000008">
    <property type="protein sequence ID" value="CAH3045762.1"/>
    <property type="molecule type" value="Genomic_DNA"/>
</dbReference>
<name>A0AAU9W6Z5_9CNID</name>
<keyword evidence="1" id="KW-1133">Transmembrane helix</keyword>
<keyword evidence="3" id="KW-1185">Reference proteome</keyword>
<keyword evidence="1" id="KW-0472">Membrane</keyword>
<evidence type="ECO:0000313" key="3">
    <source>
        <dbReference type="Proteomes" id="UP001159428"/>
    </source>
</evidence>
<dbReference type="AlphaFoldDB" id="A0AAU9W6Z5"/>
<keyword evidence="1" id="KW-0812">Transmembrane</keyword>
<feature type="transmembrane region" description="Helical" evidence="1">
    <location>
        <begin position="269"/>
        <end position="291"/>
    </location>
</feature>
<protein>
    <submittedName>
        <fullName evidence="2">Uncharacterized protein</fullName>
    </submittedName>
</protein>
<proteinExistence type="predicted"/>
<dbReference type="Proteomes" id="UP001159428">
    <property type="component" value="Unassembled WGS sequence"/>
</dbReference>
<evidence type="ECO:0000313" key="2">
    <source>
        <dbReference type="EMBL" id="CAH3045762.1"/>
    </source>
</evidence>
<sequence length="325" mass="34878">MFNDTANGEAVLNPDGSITLPTENISLSEDQSDLTLTTNITLPNGTVSVGNVMVFVFTDDDLGGRLISQPVNTSGTTQASAKAQMVRKFKLETANVTLSSVLTKDSTTNRFKVRSIFKIALSYSTLYRQSFVIRKIVLVVTSHGKHDHQNEQLYLIFYTKSVIVPSPVMFSNVSTVAHSTVRTPISVIILSPVFLSTVSEVAHNTVRTPISVIIPSPVLLSTVSAVAPNTVRTPISVVPFPVSTTVAGSSSSVQNTVRPPATGTSNINVAIIAVPTVFVVLVLIIVLLCCCCHHKRKGKKKINATKTAVPPVSENSKKITMESFV</sequence>
<reference evidence="2 3" key="1">
    <citation type="submission" date="2022-05" db="EMBL/GenBank/DDBJ databases">
        <authorList>
            <consortium name="Genoscope - CEA"/>
            <person name="William W."/>
        </authorList>
    </citation>
    <scope>NUCLEOTIDE SEQUENCE [LARGE SCALE GENOMIC DNA]</scope>
</reference>